<feature type="compositionally biased region" description="Basic and acidic residues" evidence="8">
    <location>
        <begin position="308"/>
        <end position="321"/>
    </location>
</feature>
<proteinExistence type="inferred from homology"/>
<keyword evidence="3" id="KW-0227">DNA damage</keyword>
<dbReference type="GO" id="GO:0006508">
    <property type="term" value="P:proteolysis"/>
    <property type="evidence" value="ECO:0007669"/>
    <property type="project" value="UniProtKB-KW"/>
</dbReference>
<evidence type="ECO:0000256" key="8">
    <source>
        <dbReference type="SAM" id="MobiDB-lite"/>
    </source>
</evidence>
<evidence type="ECO:0000256" key="4">
    <source>
        <dbReference type="ARBA" id="ARBA00022801"/>
    </source>
</evidence>
<evidence type="ECO:0000256" key="2">
    <source>
        <dbReference type="ARBA" id="ARBA00022670"/>
    </source>
</evidence>
<keyword evidence="4" id="KW-0378">Hydrolase</keyword>
<dbReference type="GO" id="GO:0106300">
    <property type="term" value="P:protein-DNA covalent cross-linking repair"/>
    <property type="evidence" value="ECO:0007669"/>
    <property type="project" value="InterPro"/>
</dbReference>
<gene>
    <name evidence="9" type="ORF">CROQUDRAFT_107239</name>
</gene>
<keyword evidence="10" id="KW-1185">Reference proteome</keyword>
<evidence type="ECO:0000256" key="3">
    <source>
        <dbReference type="ARBA" id="ARBA00022763"/>
    </source>
</evidence>
<evidence type="ECO:0000256" key="1">
    <source>
        <dbReference type="ARBA" id="ARBA00008136"/>
    </source>
</evidence>
<feature type="compositionally biased region" description="Basic and acidic residues" evidence="8">
    <location>
        <begin position="348"/>
        <end position="358"/>
    </location>
</feature>
<dbReference type="GO" id="GO:0003697">
    <property type="term" value="F:single-stranded DNA binding"/>
    <property type="evidence" value="ECO:0007669"/>
    <property type="project" value="InterPro"/>
</dbReference>
<dbReference type="AlphaFoldDB" id="A0A9P6TBL1"/>
<name>A0A9P6TBL1_9BASI</name>
<dbReference type="GO" id="GO:0008233">
    <property type="term" value="F:peptidase activity"/>
    <property type="evidence" value="ECO:0007669"/>
    <property type="project" value="UniProtKB-KW"/>
</dbReference>
<keyword evidence="6" id="KW-0238">DNA-binding</keyword>
<evidence type="ECO:0000313" key="10">
    <source>
        <dbReference type="Proteomes" id="UP000886653"/>
    </source>
</evidence>
<evidence type="ECO:0000256" key="7">
    <source>
        <dbReference type="ARBA" id="ARBA00023239"/>
    </source>
</evidence>
<keyword evidence="7" id="KW-0456">Lyase</keyword>
<sequence length="369" mass="41810">MCGRFALSLSREDLDISLRNVDLQVQEWINAEQYRPNYNIAPRTRAVVIRQREPKDVQLVLDYMQWGLIPHWTQTAPSQGTLMNTINARDDKVLENKGLWNSVKSKKRCIIVCEGFYEWLDNGKEKIPHFTKQNDGKLMCLAGLWDSVTYKGESTSLHTFTIITTNSNKYLSFLHDRMPVILSGMDTKIWLNTSNQTWSLELARLLKPFVDPQGLLCYPVPKEVGKVGNQSADFLKPVSQRKGNIASFFSKQKEGHTQRSTSSLLTKEKEAHLTDYTNPDSILKSEFQAGSSTNIDRHKQKTLSHYETDRLPSFPEKKEGPCHVPIDSLTDHQGSVALDSGTEGGQQRSDDSDISDKPHSKKAKISVDV</sequence>
<evidence type="ECO:0000313" key="9">
    <source>
        <dbReference type="EMBL" id="KAG0146377.1"/>
    </source>
</evidence>
<keyword evidence="5" id="KW-0190">Covalent protein-DNA linkage</keyword>
<dbReference type="Proteomes" id="UP000886653">
    <property type="component" value="Unassembled WGS sequence"/>
</dbReference>
<evidence type="ECO:0000256" key="6">
    <source>
        <dbReference type="ARBA" id="ARBA00023125"/>
    </source>
</evidence>
<evidence type="ECO:0000256" key="5">
    <source>
        <dbReference type="ARBA" id="ARBA00023124"/>
    </source>
</evidence>
<dbReference type="InterPro" id="IPR003738">
    <property type="entry name" value="SRAP"/>
</dbReference>
<dbReference type="Pfam" id="PF02586">
    <property type="entry name" value="SRAP"/>
    <property type="match status" value="1"/>
</dbReference>
<dbReference type="Gene3D" id="3.90.1680.10">
    <property type="entry name" value="SOS response associated peptidase-like"/>
    <property type="match status" value="1"/>
</dbReference>
<dbReference type="SUPFAM" id="SSF143081">
    <property type="entry name" value="BB1717-like"/>
    <property type="match status" value="1"/>
</dbReference>
<dbReference type="PANTHER" id="PTHR13604">
    <property type="entry name" value="DC12-RELATED"/>
    <property type="match status" value="1"/>
</dbReference>
<dbReference type="OrthoDB" id="2111841at2759"/>
<dbReference type="InterPro" id="IPR036590">
    <property type="entry name" value="SRAP-like"/>
</dbReference>
<keyword evidence="2" id="KW-0645">Protease</keyword>
<feature type="region of interest" description="Disordered" evidence="8">
    <location>
        <begin position="308"/>
        <end position="369"/>
    </location>
</feature>
<reference evidence="9" key="1">
    <citation type="submission" date="2013-11" db="EMBL/GenBank/DDBJ databases">
        <title>Genome sequence of the fusiform rust pathogen reveals effectors for host alternation and coevolution with pine.</title>
        <authorList>
            <consortium name="DOE Joint Genome Institute"/>
            <person name="Smith K."/>
            <person name="Pendleton A."/>
            <person name="Kubisiak T."/>
            <person name="Anderson C."/>
            <person name="Salamov A."/>
            <person name="Aerts A."/>
            <person name="Riley R."/>
            <person name="Clum A."/>
            <person name="Lindquist E."/>
            <person name="Ence D."/>
            <person name="Campbell M."/>
            <person name="Kronenberg Z."/>
            <person name="Feau N."/>
            <person name="Dhillon B."/>
            <person name="Hamelin R."/>
            <person name="Burleigh J."/>
            <person name="Smith J."/>
            <person name="Yandell M."/>
            <person name="Nelson C."/>
            <person name="Grigoriev I."/>
            <person name="Davis J."/>
        </authorList>
    </citation>
    <scope>NUCLEOTIDE SEQUENCE</scope>
    <source>
        <strain evidence="9">G11</strain>
    </source>
</reference>
<comment type="caution">
    <text evidence="9">The sequence shown here is derived from an EMBL/GenBank/DDBJ whole genome shotgun (WGS) entry which is preliminary data.</text>
</comment>
<organism evidence="9 10">
    <name type="scientific">Cronartium quercuum f. sp. fusiforme G11</name>
    <dbReference type="NCBI Taxonomy" id="708437"/>
    <lineage>
        <taxon>Eukaryota</taxon>
        <taxon>Fungi</taxon>
        <taxon>Dikarya</taxon>
        <taxon>Basidiomycota</taxon>
        <taxon>Pucciniomycotina</taxon>
        <taxon>Pucciniomycetes</taxon>
        <taxon>Pucciniales</taxon>
        <taxon>Coleosporiaceae</taxon>
        <taxon>Cronartium</taxon>
    </lineage>
</organism>
<dbReference type="EMBL" id="MU167262">
    <property type="protein sequence ID" value="KAG0146377.1"/>
    <property type="molecule type" value="Genomic_DNA"/>
</dbReference>
<feature type="compositionally biased region" description="Basic residues" evidence="8">
    <location>
        <begin position="359"/>
        <end position="369"/>
    </location>
</feature>
<protein>
    <submittedName>
        <fullName evidence="9">Uncharacterized protein</fullName>
    </submittedName>
</protein>
<comment type="similarity">
    <text evidence="1">Belongs to the SOS response-associated peptidase family.</text>
</comment>
<accession>A0A9P6TBL1</accession>
<dbReference type="PANTHER" id="PTHR13604:SF0">
    <property type="entry name" value="ABASIC SITE PROCESSING PROTEIN HMCES"/>
    <property type="match status" value="1"/>
</dbReference>
<dbReference type="GO" id="GO:0016829">
    <property type="term" value="F:lyase activity"/>
    <property type="evidence" value="ECO:0007669"/>
    <property type="project" value="UniProtKB-KW"/>
</dbReference>